<reference evidence="1" key="1">
    <citation type="submission" date="2020-03" db="EMBL/GenBank/DDBJ databases">
        <title>The deep terrestrial virosphere.</title>
        <authorList>
            <person name="Holmfeldt K."/>
            <person name="Nilsson E."/>
            <person name="Simone D."/>
            <person name="Lopez-Fernandez M."/>
            <person name="Wu X."/>
            <person name="de Brujin I."/>
            <person name="Lundin D."/>
            <person name="Andersson A."/>
            <person name="Bertilsson S."/>
            <person name="Dopson M."/>
        </authorList>
    </citation>
    <scope>NUCLEOTIDE SEQUENCE</scope>
    <source>
        <strain evidence="1">MM415A04731</strain>
        <strain evidence="2">MM415B04938</strain>
    </source>
</reference>
<dbReference type="AlphaFoldDB" id="A0A6M3JHT1"/>
<accession>A0A6M3JHT1</accession>
<proteinExistence type="predicted"/>
<protein>
    <submittedName>
        <fullName evidence="1">Uncharacterized protein</fullName>
    </submittedName>
</protein>
<organism evidence="1">
    <name type="scientific">viral metagenome</name>
    <dbReference type="NCBI Taxonomy" id="1070528"/>
    <lineage>
        <taxon>unclassified sequences</taxon>
        <taxon>metagenomes</taxon>
        <taxon>organismal metagenomes</taxon>
    </lineage>
</organism>
<evidence type="ECO:0000313" key="2">
    <source>
        <dbReference type="EMBL" id="QJA96101.1"/>
    </source>
</evidence>
<evidence type="ECO:0000313" key="1">
    <source>
        <dbReference type="EMBL" id="QJA69330.1"/>
    </source>
</evidence>
<gene>
    <name evidence="1" type="ORF">MM415A04731_0010</name>
    <name evidence="2" type="ORF">MM415B04938_0010</name>
</gene>
<dbReference type="EMBL" id="MT143370">
    <property type="protein sequence ID" value="QJA96101.1"/>
    <property type="molecule type" value="Genomic_DNA"/>
</dbReference>
<dbReference type="EMBL" id="MT141696">
    <property type="protein sequence ID" value="QJA69330.1"/>
    <property type="molecule type" value="Genomic_DNA"/>
</dbReference>
<name>A0A6M3JHT1_9ZZZZ</name>
<sequence length="61" mass="6555">MNQKATGIDGILRGGGFAVSALILVDMLETSQMKGIYVGDTGYLCVKWVAVFNARKKDISC</sequence>